<sequence>MLNGVVETERRHGNVLRDGPPILCAMMRIRLQSAETLA</sequence>
<accession>R7QT79</accession>
<dbReference type="AlphaFoldDB" id="R7QT79"/>
<proteinExistence type="predicted"/>
<dbReference type="KEGG" id="ccp:CHC_T00007260001"/>
<evidence type="ECO:0000313" key="2">
    <source>
        <dbReference type="Proteomes" id="UP000012073"/>
    </source>
</evidence>
<evidence type="ECO:0000313" key="1">
    <source>
        <dbReference type="EMBL" id="CDF40560.1"/>
    </source>
</evidence>
<dbReference type="GeneID" id="17318576"/>
<gene>
    <name evidence="1" type="ORF">CHC_T00007260001</name>
</gene>
<dbReference type="Gramene" id="CDF40560">
    <property type="protein sequence ID" value="CDF40560"/>
    <property type="gene ID" value="CHC_T00007260001"/>
</dbReference>
<keyword evidence="2" id="KW-1185">Reference proteome</keyword>
<dbReference type="EMBL" id="HG002201">
    <property type="protein sequence ID" value="CDF40560.1"/>
    <property type="molecule type" value="Genomic_DNA"/>
</dbReference>
<dbReference type="RefSeq" id="XP_005710854.1">
    <property type="nucleotide sequence ID" value="XM_005710797.1"/>
</dbReference>
<dbReference type="Proteomes" id="UP000012073">
    <property type="component" value="Unassembled WGS sequence"/>
</dbReference>
<name>R7QT79_CHOCR</name>
<organism evidence="1 2">
    <name type="scientific">Chondrus crispus</name>
    <name type="common">Carrageen Irish moss</name>
    <name type="synonym">Polymorpha crispa</name>
    <dbReference type="NCBI Taxonomy" id="2769"/>
    <lineage>
        <taxon>Eukaryota</taxon>
        <taxon>Rhodophyta</taxon>
        <taxon>Florideophyceae</taxon>
        <taxon>Rhodymeniophycidae</taxon>
        <taxon>Gigartinales</taxon>
        <taxon>Gigartinaceae</taxon>
        <taxon>Chondrus</taxon>
    </lineage>
</organism>
<reference evidence="2" key="1">
    <citation type="journal article" date="2013" name="Proc. Natl. Acad. Sci. U.S.A.">
        <title>Genome structure and metabolic features in the red seaweed Chondrus crispus shed light on evolution of the Archaeplastida.</title>
        <authorList>
            <person name="Collen J."/>
            <person name="Porcel B."/>
            <person name="Carre W."/>
            <person name="Ball S.G."/>
            <person name="Chaparro C."/>
            <person name="Tonon T."/>
            <person name="Barbeyron T."/>
            <person name="Michel G."/>
            <person name="Noel B."/>
            <person name="Valentin K."/>
            <person name="Elias M."/>
            <person name="Artiguenave F."/>
            <person name="Arun A."/>
            <person name="Aury J.M."/>
            <person name="Barbosa-Neto J.F."/>
            <person name="Bothwell J.H."/>
            <person name="Bouget F.Y."/>
            <person name="Brillet L."/>
            <person name="Cabello-Hurtado F."/>
            <person name="Capella-Gutierrez S."/>
            <person name="Charrier B."/>
            <person name="Cladiere L."/>
            <person name="Cock J.M."/>
            <person name="Coelho S.M."/>
            <person name="Colleoni C."/>
            <person name="Czjzek M."/>
            <person name="Da Silva C."/>
            <person name="Delage L."/>
            <person name="Denoeud F."/>
            <person name="Deschamps P."/>
            <person name="Dittami S.M."/>
            <person name="Gabaldon T."/>
            <person name="Gachon C.M."/>
            <person name="Groisillier A."/>
            <person name="Herve C."/>
            <person name="Jabbari K."/>
            <person name="Katinka M."/>
            <person name="Kloareg B."/>
            <person name="Kowalczyk N."/>
            <person name="Labadie K."/>
            <person name="Leblanc C."/>
            <person name="Lopez P.J."/>
            <person name="McLachlan D.H."/>
            <person name="Meslet-Cladiere L."/>
            <person name="Moustafa A."/>
            <person name="Nehr Z."/>
            <person name="Nyvall Collen P."/>
            <person name="Panaud O."/>
            <person name="Partensky F."/>
            <person name="Poulain J."/>
            <person name="Rensing S.A."/>
            <person name="Rousvoal S."/>
            <person name="Samson G."/>
            <person name="Symeonidi A."/>
            <person name="Weissenbach J."/>
            <person name="Zambounis A."/>
            <person name="Wincker P."/>
            <person name="Boyen C."/>
        </authorList>
    </citation>
    <scope>NUCLEOTIDE SEQUENCE [LARGE SCALE GENOMIC DNA]</scope>
    <source>
        <strain evidence="2">cv. Stackhouse</strain>
    </source>
</reference>
<protein>
    <submittedName>
        <fullName evidence="1">Uncharacterized protein</fullName>
    </submittedName>
</protein>